<evidence type="ECO:0000256" key="2">
    <source>
        <dbReference type="ARBA" id="ARBA00022884"/>
    </source>
</evidence>
<dbReference type="Pfam" id="PF14804">
    <property type="entry name" value="Jag_N"/>
    <property type="match status" value="1"/>
</dbReference>
<dbReference type="InterPro" id="IPR034079">
    <property type="entry name" value="R3H_KhpB"/>
</dbReference>
<dbReference type="RefSeq" id="WP_094234815.1">
    <property type="nucleotide sequence ID" value="NZ_CP022657.1"/>
</dbReference>
<dbReference type="GO" id="GO:0009252">
    <property type="term" value="P:peptidoglycan biosynthetic process"/>
    <property type="evidence" value="ECO:0007669"/>
    <property type="project" value="UniProtKB-UniRule"/>
</dbReference>
<evidence type="ECO:0000256" key="3">
    <source>
        <dbReference type="ARBA" id="ARBA00022960"/>
    </source>
</evidence>
<evidence type="ECO:0000256" key="5">
    <source>
        <dbReference type="ARBA" id="ARBA00023316"/>
    </source>
</evidence>
<evidence type="ECO:0000313" key="9">
    <source>
        <dbReference type="EMBL" id="ASS73555.1"/>
    </source>
</evidence>
<proteinExistence type="inferred from homology"/>
<protein>
    <recommendedName>
        <fullName evidence="6">RNA-binding protein KhpB</fullName>
    </recommendedName>
    <alternativeName>
        <fullName evidence="6">RNA-binding protein EloR</fullName>
    </alternativeName>
</protein>
<gene>
    <name evidence="6" type="primary">khpB</name>
    <name evidence="6" type="synonym">eloR</name>
    <name evidence="9" type="ORF">CIG75_00245</name>
</gene>
<evidence type="ECO:0000256" key="7">
    <source>
        <dbReference type="SAM" id="MobiDB-lite"/>
    </source>
</evidence>
<keyword evidence="10" id="KW-1185">Reference proteome</keyword>
<dbReference type="InterPro" id="IPR038247">
    <property type="entry name" value="Jag_N_dom_sf"/>
</dbReference>
<dbReference type="CDD" id="cd02414">
    <property type="entry name" value="KH-II_Jag"/>
    <property type="match status" value="1"/>
</dbReference>
<dbReference type="SMART" id="SM00393">
    <property type="entry name" value="R3H"/>
    <property type="match status" value="1"/>
</dbReference>
<organism evidence="9 10">
    <name type="scientific">Tumebacillus algifaecis</name>
    <dbReference type="NCBI Taxonomy" id="1214604"/>
    <lineage>
        <taxon>Bacteria</taxon>
        <taxon>Bacillati</taxon>
        <taxon>Bacillota</taxon>
        <taxon>Bacilli</taxon>
        <taxon>Bacillales</taxon>
        <taxon>Alicyclobacillaceae</taxon>
        <taxon>Tumebacillus</taxon>
    </lineage>
</organism>
<dbReference type="AlphaFoldDB" id="A0A223CWH1"/>
<sequence length="229" mass="26221">MKKLITTGKTVELATELALKKLGVSRDRVTVTVLTQPSRGFFGLFGTRDAEVEVELLQLDPMEETIKFLRDVLESMSIKQVGIDVEQESDTQYLIKLSGESIGILIGRRGTTLDAMQYLVNLVANKHSERFLKIVLDAEEYRLRRKETLERLAERLANKALMQKREIMLEPMSPTERKVIHSYLQHREDVVTFSHGDEPHRKVVISPKGKKGEHARERGSRRTSSKHRS</sequence>
<dbReference type="InterPro" id="IPR032782">
    <property type="entry name" value="KhpB_N"/>
</dbReference>
<comment type="function">
    <text evidence="6">A probable RNA chaperone. Forms a complex with KhpA which binds to cellular RNA and controls its expression. Plays a role in peptidoglycan (PG) homeostasis and cell length regulation.</text>
</comment>
<name>A0A223CWH1_9BACL</name>
<dbReference type="InterPro" id="IPR036867">
    <property type="entry name" value="R3H_dom_sf"/>
</dbReference>
<dbReference type="PANTHER" id="PTHR35800:SF1">
    <property type="entry name" value="RNA-BINDING PROTEIN KHPB"/>
    <property type="match status" value="1"/>
</dbReference>
<dbReference type="Pfam" id="PF13083">
    <property type="entry name" value="KH_KhpA-B"/>
    <property type="match status" value="1"/>
</dbReference>
<dbReference type="Gene3D" id="3.30.1370.50">
    <property type="entry name" value="R3H-like domain"/>
    <property type="match status" value="1"/>
</dbReference>
<keyword evidence="5 6" id="KW-0961">Cell wall biogenesis/degradation</keyword>
<keyword evidence="4 6" id="KW-0143">Chaperone</keyword>
<dbReference type="SMART" id="SM01245">
    <property type="entry name" value="Jag_N"/>
    <property type="match status" value="1"/>
</dbReference>
<dbReference type="HAMAP" id="MF_00867">
    <property type="entry name" value="KhpB"/>
    <property type="match status" value="1"/>
</dbReference>
<accession>A0A223CWH1</accession>
<dbReference type="InterPro" id="IPR038008">
    <property type="entry name" value="Jag_KH"/>
</dbReference>
<comment type="subunit">
    <text evidence="6">Forms a complex with KhpA.</text>
</comment>
<dbReference type="InterPro" id="IPR039247">
    <property type="entry name" value="KhpB"/>
</dbReference>
<dbReference type="PROSITE" id="PS51061">
    <property type="entry name" value="R3H"/>
    <property type="match status" value="1"/>
</dbReference>
<dbReference type="SUPFAM" id="SSF82708">
    <property type="entry name" value="R3H domain"/>
    <property type="match status" value="1"/>
</dbReference>
<evidence type="ECO:0000256" key="6">
    <source>
        <dbReference type="HAMAP-Rule" id="MF_00867"/>
    </source>
</evidence>
<keyword evidence="1 6" id="KW-0963">Cytoplasm</keyword>
<dbReference type="NCBIfam" id="NF041568">
    <property type="entry name" value="Jag_EloR"/>
    <property type="match status" value="1"/>
</dbReference>
<keyword evidence="3 6" id="KW-0133">Cell shape</keyword>
<comment type="subcellular location">
    <subcellularLocation>
        <location evidence="6">Cytoplasm</location>
    </subcellularLocation>
</comment>
<dbReference type="GO" id="GO:0003723">
    <property type="term" value="F:RNA binding"/>
    <property type="evidence" value="ECO:0007669"/>
    <property type="project" value="UniProtKB-UniRule"/>
</dbReference>
<dbReference type="Gene3D" id="3.30.300.20">
    <property type="match status" value="1"/>
</dbReference>
<dbReference type="GO" id="GO:0005737">
    <property type="term" value="C:cytoplasm"/>
    <property type="evidence" value="ECO:0007669"/>
    <property type="project" value="UniProtKB-SubCell"/>
</dbReference>
<dbReference type="Gene3D" id="3.30.30.80">
    <property type="entry name" value="probable RNA-binding protein from clostridium symbiosum atcc 14940"/>
    <property type="match status" value="1"/>
</dbReference>
<feature type="domain" description="R3H" evidence="8">
    <location>
        <begin position="143"/>
        <end position="209"/>
    </location>
</feature>
<dbReference type="Proteomes" id="UP000214688">
    <property type="component" value="Chromosome"/>
</dbReference>
<feature type="compositionally biased region" description="Basic and acidic residues" evidence="7">
    <location>
        <begin position="210"/>
        <end position="220"/>
    </location>
</feature>
<dbReference type="OrthoDB" id="9794483at2"/>
<dbReference type="EMBL" id="CP022657">
    <property type="protein sequence ID" value="ASS73555.1"/>
    <property type="molecule type" value="Genomic_DNA"/>
</dbReference>
<evidence type="ECO:0000256" key="4">
    <source>
        <dbReference type="ARBA" id="ARBA00023186"/>
    </source>
</evidence>
<dbReference type="InterPro" id="IPR015946">
    <property type="entry name" value="KH_dom-like_a/b"/>
</dbReference>
<dbReference type="InterPro" id="IPR001374">
    <property type="entry name" value="R3H_dom"/>
</dbReference>
<dbReference type="GO" id="GO:0008360">
    <property type="term" value="P:regulation of cell shape"/>
    <property type="evidence" value="ECO:0007669"/>
    <property type="project" value="UniProtKB-KW"/>
</dbReference>
<dbReference type="PANTHER" id="PTHR35800">
    <property type="entry name" value="PROTEIN JAG"/>
    <property type="match status" value="1"/>
</dbReference>
<dbReference type="GO" id="GO:0071555">
    <property type="term" value="P:cell wall organization"/>
    <property type="evidence" value="ECO:0007669"/>
    <property type="project" value="UniProtKB-KW"/>
</dbReference>
<comment type="domain">
    <text evidence="6">Has an N-terminal Jag-N domain and 2 RNA-binding domains (KH and R3H).</text>
</comment>
<reference evidence="9 10" key="1">
    <citation type="journal article" date="2015" name="Int. J. Syst. Evol. Microbiol.">
        <title>Tumebacillus algifaecis sp. nov., isolated from decomposing algal scum.</title>
        <authorList>
            <person name="Wu Y.F."/>
            <person name="Zhang B."/>
            <person name="Xing P."/>
            <person name="Wu Q.L."/>
            <person name="Liu S.J."/>
        </authorList>
    </citation>
    <scope>NUCLEOTIDE SEQUENCE [LARGE SCALE GENOMIC DNA]</scope>
    <source>
        <strain evidence="9 10">THMBR28</strain>
    </source>
</reference>
<dbReference type="KEGG" id="tab:CIG75_00245"/>
<feature type="region of interest" description="Jag_N domain" evidence="6">
    <location>
        <begin position="5"/>
        <end position="55"/>
    </location>
</feature>
<evidence type="ECO:0000259" key="8">
    <source>
        <dbReference type="PROSITE" id="PS51061"/>
    </source>
</evidence>
<comment type="similarity">
    <text evidence="6">Belongs to the KhpB RNA-binding protein family.</text>
</comment>
<evidence type="ECO:0000313" key="10">
    <source>
        <dbReference type="Proteomes" id="UP000214688"/>
    </source>
</evidence>
<evidence type="ECO:0000256" key="1">
    <source>
        <dbReference type="ARBA" id="ARBA00022490"/>
    </source>
</evidence>
<dbReference type="CDD" id="cd02644">
    <property type="entry name" value="R3H_jag"/>
    <property type="match status" value="1"/>
</dbReference>
<feature type="region of interest" description="Disordered" evidence="7">
    <location>
        <begin position="195"/>
        <end position="229"/>
    </location>
</feature>
<keyword evidence="2 6" id="KW-0694">RNA-binding</keyword>
<dbReference type="Pfam" id="PF01424">
    <property type="entry name" value="R3H"/>
    <property type="match status" value="1"/>
</dbReference>